<dbReference type="Proteomes" id="UP000192611">
    <property type="component" value="Unassembled WGS sequence"/>
</dbReference>
<evidence type="ECO:0000313" key="2">
    <source>
        <dbReference type="Proteomes" id="UP000192611"/>
    </source>
</evidence>
<reference evidence="2" key="1">
    <citation type="submission" date="2017-03" db="EMBL/GenBank/DDBJ databases">
        <title>Novel pathways for hydrocarbon cycling and metabolic interdependencies in hydrothermal sediment communities.</title>
        <authorList>
            <person name="Dombrowski N."/>
            <person name="Seitz K."/>
            <person name="Teske A."/>
            <person name="Baker B."/>
        </authorList>
    </citation>
    <scope>NUCLEOTIDE SEQUENCE [LARGE SCALE GENOMIC DNA]</scope>
</reference>
<comment type="caution">
    <text evidence="1">The sequence shown here is derived from an EMBL/GenBank/DDBJ whole genome shotgun (WGS) entry which is preliminary data.</text>
</comment>
<proteinExistence type="predicted"/>
<evidence type="ECO:0000313" key="1">
    <source>
        <dbReference type="EMBL" id="OQX91292.1"/>
    </source>
</evidence>
<protein>
    <submittedName>
        <fullName evidence="1">Uncharacterized protein</fullName>
    </submittedName>
</protein>
<gene>
    <name evidence="1" type="ORF">B6D57_00205</name>
</gene>
<organism evidence="1 2">
    <name type="scientific">Candidatus Coatesbacteria bacterium 4484_99</name>
    <dbReference type="NCBI Taxonomy" id="1970774"/>
    <lineage>
        <taxon>Bacteria</taxon>
        <taxon>Candidatus Coatesiibacteriota</taxon>
    </lineage>
</organism>
<dbReference type="EMBL" id="NATQ01000003">
    <property type="protein sequence ID" value="OQX91292.1"/>
    <property type="molecule type" value="Genomic_DNA"/>
</dbReference>
<dbReference type="AlphaFoldDB" id="A0A1W9S3Q6"/>
<accession>A0A1W9S3Q6</accession>
<name>A0A1W9S3Q6_9BACT</name>
<sequence>MTISESSFVFNLGRLWQEVLSGNWDGVINIYELIEEVTSNEIIENYSKELEELLISIKNKDCEGVDKVLNNILKW</sequence>